<proteinExistence type="predicted"/>
<dbReference type="EMBL" id="CADCXU010000391">
    <property type="protein sequence ID" value="CAA9993346.1"/>
    <property type="molecule type" value="Genomic_DNA"/>
</dbReference>
<dbReference type="Gene3D" id="1.20.140.50">
    <property type="entry name" value="alix/aip1 like domains"/>
    <property type="match status" value="1"/>
</dbReference>
<evidence type="ECO:0000313" key="1">
    <source>
        <dbReference type="EMBL" id="CAA9993346.1"/>
    </source>
</evidence>
<dbReference type="SMART" id="SM01041">
    <property type="entry name" value="BRO1"/>
    <property type="match status" value="1"/>
</dbReference>
<dbReference type="PROSITE" id="PS51180">
    <property type="entry name" value="BRO1"/>
    <property type="match status" value="1"/>
</dbReference>
<protein>
    <submittedName>
        <fullName evidence="1">Uncharacterized protein</fullName>
    </submittedName>
</protein>
<reference evidence="1 2" key="1">
    <citation type="submission" date="2020-02" db="EMBL/GenBank/DDBJ databases">
        <authorList>
            <person name="Ferguson B K."/>
        </authorList>
    </citation>
    <scope>NUCLEOTIDE SEQUENCE [LARGE SCALE GENOMIC DNA]</scope>
</reference>
<dbReference type="Pfam" id="PF03097">
    <property type="entry name" value="BRO1"/>
    <property type="match status" value="1"/>
</dbReference>
<name>A0A6H5FVC6_9HEMI</name>
<dbReference type="Gene3D" id="1.25.40.280">
    <property type="entry name" value="alix/aip1 like domains"/>
    <property type="match status" value="1"/>
</dbReference>
<dbReference type="GO" id="GO:0000281">
    <property type="term" value="P:mitotic cytokinesis"/>
    <property type="evidence" value="ECO:0007669"/>
    <property type="project" value="TreeGrafter"/>
</dbReference>
<dbReference type="OrthoDB" id="2141925at2759"/>
<dbReference type="CDD" id="cd09240">
    <property type="entry name" value="BRO1_Alix"/>
    <property type="match status" value="1"/>
</dbReference>
<sequence>MTELMSVPLKKPSEVDIVKPLKNLIASTYSTADKPEDYSEQILELSKLRSNAIWKAYEKNESSLDLIYRYYDQLHALEAKIPPSEVQIPFKWKDAFCKGSIFVAKISLTVSSLSYERLCILFNIGALHSAIAASQNLTSDEGLKLAVKLFQQSSGIFQYLKTSVISAIQVDPTPDLSAETLAALSALMLAQAQEVFFHKAIFDRMKEAVVAKLCAQCTEFYAEAMVALQKDSVRNIIDKDWVPLVAGKQAAFIGLAHYFQSIVAKNNKHMGEEIARLQKAQELIKCAQQRSSRTTLFADYLTKIEKALAEAIKDNDFIYHDRVPDPKSLAPIQRAPLVKALPLPQFFSQHFKDLFEDLVPLAVHQALAAYDLKKNELMNREINELRAATQLLNGVLASLNLPAAIEETSGESVPQSLCDKSQAIINAGGIAALEKTINELPELLKRNTEIVSETQRMLDEEESSDSQLKEQFGEKWNRTPSAQLTSTLRFNLTKYQDIINSAVNADKLTREKFDMHKKGIALLSQGVDAMKSALPLPGSSGGRDTDASRKLKQLMEEVETLKAERDAIECELKSPTTDMKETFLMSLADQGHINETVLSTESLGKAYGPLQQQVKDSIAKQQNLLSQIQETNTQFVNERSGSSAIAAQRETLLKELAQAHDAYMELQEHLKDGTNFYNNLTEVLLSFQNKVADFCFARKTEKEELLKDLTQGLSRTSGSTPSIPKHHADAPAPKKEPPARPPPPQFEPTPTETAPPAGGPPSLPYPVHANMPTPYAPPPQVPYPQYTPLPGGYNPYATMYPPQHPGAYPQQQYGQPMYYGTYPGHHPQQPPQYPPRGPW</sequence>
<dbReference type="Pfam" id="PF13949">
    <property type="entry name" value="ALIX_LYPXL_bnd"/>
    <property type="match status" value="1"/>
</dbReference>
<dbReference type="Gene3D" id="1.20.120.560">
    <property type="entry name" value="alix/aip1 in complex with the ypdl late domain"/>
    <property type="match status" value="1"/>
</dbReference>
<dbReference type="FunFam" id="1.25.40.280:FF:000001">
    <property type="entry name" value="programmed cell death 6-interacting protein-like isoform X1"/>
    <property type="match status" value="1"/>
</dbReference>
<dbReference type="InterPro" id="IPR038499">
    <property type="entry name" value="BRO1_sf"/>
</dbReference>
<gene>
    <name evidence="1" type="ORF">NTEN_LOCUS322</name>
</gene>
<dbReference type="Proteomes" id="UP000479000">
    <property type="component" value="Unassembled WGS sequence"/>
</dbReference>
<dbReference type="InterPro" id="IPR004328">
    <property type="entry name" value="BRO1_dom"/>
</dbReference>
<evidence type="ECO:0000313" key="2">
    <source>
        <dbReference type="Proteomes" id="UP000479000"/>
    </source>
</evidence>
<dbReference type="InterPro" id="IPR025304">
    <property type="entry name" value="ALIX_V_dom"/>
</dbReference>
<dbReference type="AlphaFoldDB" id="A0A6H5FVC6"/>
<organism evidence="1 2">
    <name type="scientific">Nesidiocoris tenuis</name>
    <dbReference type="NCBI Taxonomy" id="355587"/>
    <lineage>
        <taxon>Eukaryota</taxon>
        <taxon>Metazoa</taxon>
        <taxon>Ecdysozoa</taxon>
        <taxon>Arthropoda</taxon>
        <taxon>Hexapoda</taxon>
        <taxon>Insecta</taxon>
        <taxon>Pterygota</taxon>
        <taxon>Neoptera</taxon>
        <taxon>Paraneoptera</taxon>
        <taxon>Hemiptera</taxon>
        <taxon>Heteroptera</taxon>
        <taxon>Panheteroptera</taxon>
        <taxon>Cimicomorpha</taxon>
        <taxon>Miridae</taxon>
        <taxon>Dicyphina</taxon>
        <taxon>Nesidiocoris</taxon>
    </lineage>
</organism>
<dbReference type="PANTHER" id="PTHR23030">
    <property type="entry name" value="PCD6 INTERACTING PROTEIN-RELATED"/>
    <property type="match status" value="1"/>
</dbReference>
<keyword evidence="2" id="KW-1185">Reference proteome</keyword>
<dbReference type="PANTHER" id="PTHR23030:SF39">
    <property type="entry name" value="PROGRAMMED CELL DEATH 6-INTERACTING PROTEIN"/>
    <property type="match status" value="1"/>
</dbReference>
<dbReference type="GO" id="GO:0005768">
    <property type="term" value="C:endosome"/>
    <property type="evidence" value="ECO:0007669"/>
    <property type="project" value="TreeGrafter"/>
</dbReference>
<accession>A0A6H5FVC6</accession>